<comment type="caution">
    <text evidence="2">The sequence shown here is derived from an EMBL/GenBank/DDBJ whole genome shotgun (WGS) entry which is preliminary data.</text>
</comment>
<keyword evidence="3" id="KW-1185">Reference proteome</keyword>
<sequence length="122" mass="13791">MPRRASFTSARGNAGTHVGPHDAGPNGASPWYRHSSFSNPQFNSSSRASNNQQAEIERFRSIPFSLAGVPEQTRLCELLRNFSTLTFFKKGRDLTLSSLPYHPFPNRTRSSIPLEREWPEKD</sequence>
<protein>
    <submittedName>
        <fullName evidence="2">Uncharacterized protein</fullName>
    </submittedName>
</protein>
<gene>
    <name evidence="2" type="ORF">CEXT_317141</name>
</gene>
<accession>A0AAV4T8T5</accession>
<dbReference type="AlphaFoldDB" id="A0AAV4T8T5"/>
<evidence type="ECO:0000313" key="3">
    <source>
        <dbReference type="Proteomes" id="UP001054945"/>
    </source>
</evidence>
<feature type="compositionally biased region" description="Low complexity" evidence="1">
    <location>
        <begin position="35"/>
        <end position="54"/>
    </location>
</feature>
<dbReference type="EMBL" id="BPLR01010882">
    <property type="protein sequence ID" value="GIY42675.1"/>
    <property type="molecule type" value="Genomic_DNA"/>
</dbReference>
<reference evidence="2 3" key="1">
    <citation type="submission" date="2021-06" db="EMBL/GenBank/DDBJ databases">
        <title>Caerostris extrusa draft genome.</title>
        <authorList>
            <person name="Kono N."/>
            <person name="Arakawa K."/>
        </authorList>
    </citation>
    <scope>NUCLEOTIDE SEQUENCE [LARGE SCALE GENOMIC DNA]</scope>
</reference>
<evidence type="ECO:0000256" key="1">
    <source>
        <dbReference type="SAM" id="MobiDB-lite"/>
    </source>
</evidence>
<feature type="compositionally biased region" description="Polar residues" evidence="1">
    <location>
        <begin position="1"/>
        <end position="11"/>
    </location>
</feature>
<dbReference type="Proteomes" id="UP001054945">
    <property type="component" value="Unassembled WGS sequence"/>
</dbReference>
<feature type="region of interest" description="Disordered" evidence="1">
    <location>
        <begin position="99"/>
        <end position="122"/>
    </location>
</feature>
<evidence type="ECO:0000313" key="2">
    <source>
        <dbReference type="EMBL" id="GIY42675.1"/>
    </source>
</evidence>
<name>A0AAV4T8T5_CAEEX</name>
<feature type="region of interest" description="Disordered" evidence="1">
    <location>
        <begin position="1"/>
        <end position="54"/>
    </location>
</feature>
<organism evidence="2 3">
    <name type="scientific">Caerostris extrusa</name>
    <name type="common">Bark spider</name>
    <name type="synonym">Caerostris bankana</name>
    <dbReference type="NCBI Taxonomy" id="172846"/>
    <lineage>
        <taxon>Eukaryota</taxon>
        <taxon>Metazoa</taxon>
        <taxon>Ecdysozoa</taxon>
        <taxon>Arthropoda</taxon>
        <taxon>Chelicerata</taxon>
        <taxon>Arachnida</taxon>
        <taxon>Araneae</taxon>
        <taxon>Araneomorphae</taxon>
        <taxon>Entelegynae</taxon>
        <taxon>Araneoidea</taxon>
        <taxon>Araneidae</taxon>
        <taxon>Caerostris</taxon>
    </lineage>
</organism>
<proteinExistence type="predicted"/>